<reference evidence="3" key="1">
    <citation type="journal article" date="2023" name="Commun. Biol.">
        <title>Genome analysis of Parmales, the sister group of diatoms, reveals the evolutionary specialization of diatoms from phago-mixotrophs to photoautotrophs.</title>
        <authorList>
            <person name="Ban H."/>
            <person name="Sato S."/>
            <person name="Yoshikawa S."/>
            <person name="Yamada K."/>
            <person name="Nakamura Y."/>
            <person name="Ichinomiya M."/>
            <person name="Sato N."/>
            <person name="Blanc-Mathieu R."/>
            <person name="Endo H."/>
            <person name="Kuwata A."/>
            <person name="Ogata H."/>
        </authorList>
    </citation>
    <scope>NUCLEOTIDE SEQUENCE [LARGE SCALE GENOMIC DNA]</scope>
    <source>
        <strain evidence="3">NIES 3700</strain>
    </source>
</reference>
<accession>A0A9W7CAH8</accession>
<dbReference type="OrthoDB" id="10394652at2759"/>
<gene>
    <name evidence="2" type="ORF">TrLO_g2259</name>
</gene>
<sequence>MEHRFVYKALENYALVEIPSVVLAAIPPTVYMSAMSSVCAFVDYEMYRDSNVGEGGEKIEVTFDRLQECYVITYTIRPLLCLIVGFSVIRGLFGPWYAISKNFKVQVVSSGIGLTKLEFLECFLFFLSAGIAIVMFGLSNEHGEEGEVATSAMTVFSFVFAAFVLSQCQRVYKFEAKEMKKKWE</sequence>
<evidence type="ECO:0000256" key="1">
    <source>
        <dbReference type="SAM" id="Phobius"/>
    </source>
</evidence>
<feature type="transmembrane region" description="Helical" evidence="1">
    <location>
        <begin position="151"/>
        <end position="172"/>
    </location>
</feature>
<dbReference type="AlphaFoldDB" id="A0A9W7CAH8"/>
<dbReference type="Proteomes" id="UP001165122">
    <property type="component" value="Unassembled WGS sequence"/>
</dbReference>
<evidence type="ECO:0000313" key="2">
    <source>
        <dbReference type="EMBL" id="GMI05133.1"/>
    </source>
</evidence>
<keyword evidence="1" id="KW-0812">Transmembrane</keyword>
<evidence type="ECO:0000313" key="3">
    <source>
        <dbReference type="Proteomes" id="UP001165122"/>
    </source>
</evidence>
<keyword evidence="3" id="KW-1185">Reference proteome</keyword>
<dbReference type="EMBL" id="BRXW01000081">
    <property type="protein sequence ID" value="GMI05133.1"/>
    <property type="molecule type" value="Genomic_DNA"/>
</dbReference>
<keyword evidence="1" id="KW-0472">Membrane</keyword>
<proteinExistence type="predicted"/>
<keyword evidence="1" id="KW-1133">Transmembrane helix</keyword>
<protein>
    <submittedName>
        <fullName evidence="2">Uncharacterized protein</fullName>
    </submittedName>
</protein>
<comment type="caution">
    <text evidence="2">The sequence shown here is derived from an EMBL/GenBank/DDBJ whole genome shotgun (WGS) entry which is preliminary data.</text>
</comment>
<organism evidence="2 3">
    <name type="scientific">Triparma laevis f. longispina</name>
    <dbReference type="NCBI Taxonomy" id="1714387"/>
    <lineage>
        <taxon>Eukaryota</taxon>
        <taxon>Sar</taxon>
        <taxon>Stramenopiles</taxon>
        <taxon>Ochrophyta</taxon>
        <taxon>Bolidophyceae</taxon>
        <taxon>Parmales</taxon>
        <taxon>Triparmaceae</taxon>
        <taxon>Triparma</taxon>
    </lineage>
</organism>
<feature type="transmembrane region" description="Helical" evidence="1">
    <location>
        <begin position="76"/>
        <end position="98"/>
    </location>
</feature>
<feature type="transmembrane region" description="Helical" evidence="1">
    <location>
        <begin position="119"/>
        <end position="139"/>
    </location>
</feature>
<name>A0A9W7CAH8_9STRA</name>